<keyword evidence="10" id="KW-1133">Transmembrane helix</keyword>
<keyword evidence="10" id="KW-0812">Transmembrane</keyword>
<dbReference type="Pfam" id="PF02518">
    <property type="entry name" value="HATPase_c"/>
    <property type="match status" value="1"/>
</dbReference>
<dbReference type="GO" id="GO:0005524">
    <property type="term" value="F:ATP binding"/>
    <property type="evidence" value="ECO:0007669"/>
    <property type="project" value="UniProtKB-KW"/>
</dbReference>
<keyword evidence="5" id="KW-0547">Nucleotide-binding</keyword>
<evidence type="ECO:0000259" key="11">
    <source>
        <dbReference type="SMART" id="SM00387"/>
    </source>
</evidence>
<dbReference type="InterPro" id="IPR011712">
    <property type="entry name" value="Sig_transdc_His_kin_sub3_dim/P"/>
</dbReference>
<dbReference type="EMBL" id="LR134406">
    <property type="protein sequence ID" value="VEH70537.1"/>
    <property type="molecule type" value="Genomic_DNA"/>
</dbReference>
<reference evidence="13 14" key="1">
    <citation type="submission" date="2018-12" db="EMBL/GenBank/DDBJ databases">
        <authorList>
            <consortium name="Pathogen Informatics"/>
        </authorList>
    </citation>
    <scope>NUCLEOTIDE SEQUENCE [LARGE SCALE GENOMIC DNA]</scope>
    <source>
        <strain evidence="13 14">NCTC12967</strain>
    </source>
</reference>
<dbReference type="Gene3D" id="1.20.5.1930">
    <property type="match status" value="1"/>
</dbReference>
<dbReference type="InterPro" id="IPR036890">
    <property type="entry name" value="HATPase_C_sf"/>
</dbReference>
<dbReference type="CDD" id="cd16917">
    <property type="entry name" value="HATPase_UhpB-NarQ-NarX-like"/>
    <property type="match status" value="1"/>
</dbReference>
<dbReference type="InterPro" id="IPR050482">
    <property type="entry name" value="Sensor_HK_TwoCompSys"/>
</dbReference>
<feature type="region of interest" description="Disordered" evidence="9">
    <location>
        <begin position="253"/>
        <end position="276"/>
    </location>
</feature>
<dbReference type="GO" id="GO:0016020">
    <property type="term" value="C:membrane"/>
    <property type="evidence" value="ECO:0007669"/>
    <property type="project" value="InterPro"/>
</dbReference>
<keyword evidence="4 13" id="KW-0808">Transferase</keyword>
<gene>
    <name evidence="13" type="primary">desK_9</name>
    <name evidence="12" type="ORF">J5A53_06415</name>
    <name evidence="13" type="ORF">NCTC12967_01837</name>
</gene>
<keyword evidence="6 13" id="KW-0418">Kinase</keyword>
<evidence type="ECO:0000256" key="4">
    <source>
        <dbReference type="ARBA" id="ARBA00022679"/>
    </source>
</evidence>
<name>A0A3N4DB50_9ACTN</name>
<dbReference type="Pfam" id="PF07730">
    <property type="entry name" value="HisKA_3"/>
    <property type="match status" value="1"/>
</dbReference>
<reference evidence="12" key="2">
    <citation type="submission" date="2021-03" db="EMBL/GenBank/DDBJ databases">
        <title>Human Oral Microbial Genomes.</title>
        <authorList>
            <person name="Johnston C.D."/>
            <person name="Chen T."/>
            <person name="Dewhirst F.E."/>
        </authorList>
    </citation>
    <scope>NUCLEOTIDE SEQUENCE</scope>
    <source>
        <strain evidence="12">F0714</strain>
    </source>
</reference>
<evidence type="ECO:0000313" key="13">
    <source>
        <dbReference type="EMBL" id="VEH70537.1"/>
    </source>
</evidence>
<dbReference type="EC" id="2.7.13.3" evidence="2"/>
<evidence type="ECO:0000313" key="12">
    <source>
        <dbReference type="EMBL" id="QUC12308.1"/>
    </source>
</evidence>
<keyword evidence="3" id="KW-0597">Phosphoprotein</keyword>
<evidence type="ECO:0000256" key="6">
    <source>
        <dbReference type="ARBA" id="ARBA00022777"/>
    </source>
</evidence>
<proteinExistence type="predicted"/>
<dbReference type="SUPFAM" id="SSF55874">
    <property type="entry name" value="ATPase domain of HSP90 chaperone/DNA topoisomerase II/histidine kinase"/>
    <property type="match status" value="1"/>
</dbReference>
<feature type="domain" description="Histidine kinase/HSP90-like ATPase" evidence="11">
    <location>
        <begin position="180"/>
        <end position="272"/>
    </location>
</feature>
<keyword evidence="8" id="KW-0902">Two-component regulatory system</keyword>
<evidence type="ECO:0000256" key="1">
    <source>
        <dbReference type="ARBA" id="ARBA00000085"/>
    </source>
</evidence>
<dbReference type="AlphaFoldDB" id="A0A3N4DB50"/>
<evidence type="ECO:0000313" key="14">
    <source>
        <dbReference type="Proteomes" id="UP000273044"/>
    </source>
</evidence>
<dbReference type="OMA" id="GWHERSK"/>
<comment type="catalytic activity">
    <reaction evidence="1">
        <text>ATP + protein L-histidine = ADP + protein N-phospho-L-histidine.</text>
        <dbReference type="EC" id="2.7.13.3"/>
    </reaction>
</comment>
<dbReference type="Gene3D" id="3.30.565.10">
    <property type="entry name" value="Histidine kinase-like ATPase, C-terminal domain"/>
    <property type="match status" value="1"/>
</dbReference>
<dbReference type="Proteomes" id="UP000677180">
    <property type="component" value="Chromosome"/>
</dbReference>
<feature type="compositionally biased region" description="Basic and acidic residues" evidence="9">
    <location>
        <begin position="258"/>
        <end position="276"/>
    </location>
</feature>
<evidence type="ECO:0000256" key="2">
    <source>
        <dbReference type="ARBA" id="ARBA00012438"/>
    </source>
</evidence>
<dbReference type="Proteomes" id="UP000273044">
    <property type="component" value="Chromosome"/>
</dbReference>
<evidence type="ECO:0000256" key="3">
    <source>
        <dbReference type="ARBA" id="ARBA00022553"/>
    </source>
</evidence>
<dbReference type="RefSeq" id="WP_014846895.1">
    <property type="nucleotide sequence ID" value="NZ_CP040007.1"/>
</dbReference>
<dbReference type="GO" id="GO:0046983">
    <property type="term" value="F:protein dimerization activity"/>
    <property type="evidence" value="ECO:0007669"/>
    <property type="project" value="InterPro"/>
</dbReference>
<organism evidence="13 14">
    <name type="scientific">Arachnia propionica</name>
    <dbReference type="NCBI Taxonomy" id="1750"/>
    <lineage>
        <taxon>Bacteria</taxon>
        <taxon>Bacillati</taxon>
        <taxon>Actinomycetota</taxon>
        <taxon>Actinomycetes</taxon>
        <taxon>Propionibacteriales</taxon>
        <taxon>Propionibacteriaceae</taxon>
        <taxon>Arachnia</taxon>
    </lineage>
</organism>
<evidence type="ECO:0000256" key="8">
    <source>
        <dbReference type="ARBA" id="ARBA00023012"/>
    </source>
</evidence>
<feature type="transmembrane region" description="Helical" evidence="10">
    <location>
        <begin position="34"/>
        <end position="51"/>
    </location>
</feature>
<keyword evidence="10" id="KW-0472">Membrane</keyword>
<protein>
    <recommendedName>
        <fullName evidence="2">histidine kinase</fullName>
        <ecNumber evidence="2">2.7.13.3</ecNumber>
    </recommendedName>
</protein>
<sequence length="276" mass="29691">MHRYFSAQVLAVLVLLVLLCGVSTESGPSSLTQFVIMLSTGLLVCWIWWAAKRSGRRQAEQLRSQQIAAAVTTERLTIARDLHDLVSHGIGLITVRASVARNVDAEDPESLVAALCDIEQASRATTLELRRMLQVLRSDQDAPLSPSPGDPNWDGLLESAERAGLHVKMSNDGVTPNSEGVALAIHRILQEGLANAARHAGPTSVHVELARRGEVLHLAVTDSGPVPGWRSRPGAGSGLIGLRERVAALGGNLRHHRSPDGFRLEAELPDPEPVRA</sequence>
<dbReference type="OrthoDB" id="227596at2"/>
<evidence type="ECO:0000256" key="7">
    <source>
        <dbReference type="ARBA" id="ARBA00022840"/>
    </source>
</evidence>
<keyword evidence="7" id="KW-0067">ATP-binding</keyword>
<dbReference type="PANTHER" id="PTHR24421">
    <property type="entry name" value="NITRATE/NITRITE SENSOR PROTEIN NARX-RELATED"/>
    <property type="match status" value="1"/>
</dbReference>
<keyword evidence="14" id="KW-1185">Reference proteome</keyword>
<dbReference type="InterPro" id="IPR003594">
    <property type="entry name" value="HATPase_dom"/>
</dbReference>
<dbReference type="GeneID" id="64407291"/>
<evidence type="ECO:0000256" key="9">
    <source>
        <dbReference type="SAM" id="MobiDB-lite"/>
    </source>
</evidence>
<evidence type="ECO:0000256" key="5">
    <source>
        <dbReference type="ARBA" id="ARBA00022741"/>
    </source>
</evidence>
<dbReference type="EMBL" id="CP072385">
    <property type="protein sequence ID" value="QUC12308.1"/>
    <property type="molecule type" value="Genomic_DNA"/>
</dbReference>
<accession>A0A3N4DB50</accession>
<dbReference type="PANTHER" id="PTHR24421:SF10">
    <property type="entry name" value="NITRATE_NITRITE SENSOR PROTEIN NARQ"/>
    <property type="match status" value="1"/>
</dbReference>
<dbReference type="SMART" id="SM00387">
    <property type="entry name" value="HATPase_c"/>
    <property type="match status" value="1"/>
</dbReference>
<evidence type="ECO:0000256" key="10">
    <source>
        <dbReference type="SAM" id="Phobius"/>
    </source>
</evidence>
<dbReference type="GO" id="GO:0000155">
    <property type="term" value="F:phosphorelay sensor kinase activity"/>
    <property type="evidence" value="ECO:0007669"/>
    <property type="project" value="InterPro"/>
</dbReference>